<accession>A0AAN8X6B4</accession>
<protein>
    <submittedName>
        <fullName evidence="1">Uncharacterized protein</fullName>
    </submittedName>
</protein>
<dbReference type="Proteomes" id="UP001381693">
    <property type="component" value="Unassembled WGS sequence"/>
</dbReference>
<evidence type="ECO:0000313" key="1">
    <source>
        <dbReference type="EMBL" id="KAK7073739.1"/>
    </source>
</evidence>
<sequence length="113" mass="13519">YGHICFKISSVIRYYELKDTVPINCKLPNYDGSQVRWGNPNLVFRVTSQVAGLVKTRSHLRKNMLQFYKIRKRQCVTKLFRHRFLQCFYANNVLYPWLICNDPRCYSTTTFQV</sequence>
<proteinExistence type="predicted"/>
<feature type="non-terminal residue" evidence="1">
    <location>
        <position position="1"/>
    </location>
</feature>
<evidence type="ECO:0000313" key="2">
    <source>
        <dbReference type="Proteomes" id="UP001381693"/>
    </source>
</evidence>
<name>A0AAN8X6B4_HALRR</name>
<reference evidence="1 2" key="1">
    <citation type="submission" date="2023-11" db="EMBL/GenBank/DDBJ databases">
        <title>Halocaridina rubra genome assembly.</title>
        <authorList>
            <person name="Smith C."/>
        </authorList>
    </citation>
    <scope>NUCLEOTIDE SEQUENCE [LARGE SCALE GENOMIC DNA]</scope>
    <source>
        <strain evidence="1">EP-1</strain>
        <tissue evidence="1">Whole</tissue>
    </source>
</reference>
<keyword evidence="2" id="KW-1185">Reference proteome</keyword>
<comment type="caution">
    <text evidence="1">The sequence shown here is derived from an EMBL/GenBank/DDBJ whole genome shotgun (WGS) entry which is preliminary data.</text>
</comment>
<organism evidence="1 2">
    <name type="scientific">Halocaridina rubra</name>
    <name type="common">Hawaiian red shrimp</name>
    <dbReference type="NCBI Taxonomy" id="373956"/>
    <lineage>
        <taxon>Eukaryota</taxon>
        <taxon>Metazoa</taxon>
        <taxon>Ecdysozoa</taxon>
        <taxon>Arthropoda</taxon>
        <taxon>Crustacea</taxon>
        <taxon>Multicrustacea</taxon>
        <taxon>Malacostraca</taxon>
        <taxon>Eumalacostraca</taxon>
        <taxon>Eucarida</taxon>
        <taxon>Decapoda</taxon>
        <taxon>Pleocyemata</taxon>
        <taxon>Caridea</taxon>
        <taxon>Atyoidea</taxon>
        <taxon>Atyidae</taxon>
        <taxon>Halocaridina</taxon>
    </lineage>
</organism>
<dbReference type="AlphaFoldDB" id="A0AAN8X6B4"/>
<dbReference type="EMBL" id="JAXCGZ010012160">
    <property type="protein sequence ID" value="KAK7073739.1"/>
    <property type="molecule type" value="Genomic_DNA"/>
</dbReference>
<gene>
    <name evidence="1" type="ORF">SK128_000415</name>
</gene>